<feature type="region of interest" description="Disordered" evidence="1">
    <location>
        <begin position="1"/>
        <end position="42"/>
    </location>
</feature>
<dbReference type="EMBL" id="CP097504">
    <property type="protein sequence ID" value="URD88332.1"/>
    <property type="molecule type" value="Genomic_DNA"/>
</dbReference>
<organism evidence="2 3">
    <name type="scientific">Musa troglodytarum</name>
    <name type="common">fe'i banana</name>
    <dbReference type="NCBI Taxonomy" id="320322"/>
    <lineage>
        <taxon>Eukaryota</taxon>
        <taxon>Viridiplantae</taxon>
        <taxon>Streptophyta</taxon>
        <taxon>Embryophyta</taxon>
        <taxon>Tracheophyta</taxon>
        <taxon>Spermatophyta</taxon>
        <taxon>Magnoliopsida</taxon>
        <taxon>Liliopsida</taxon>
        <taxon>Zingiberales</taxon>
        <taxon>Musaceae</taxon>
        <taxon>Musa</taxon>
    </lineage>
</organism>
<protein>
    <submittedName>
        <fullName evidence="2">Cytochrome b5-like Heme/Steroid binding domain</fullName>
    </submittedName>
</protein>
<feature type="compositionally biased region" description="Gly residues" evidence="1">
    <location>
        <begin position="14"/>
        <end position="35"/>
    </location>
</feature>
<evidence type="ECO:0000256" key="1">
    <source>
        <dbReference type="SAM" id="MobiDB-lite"/>
    </source>
</evidence>
<gene>
    <name evidence="2" type="ORF">MUK42_25669</name>
</gene>
<proteinExistence type="predicted"/>
<keyword evidence="3" id="KW-1185">Reference proteome</keyword>
<feature type="region of interest" description="Disordered" evidence="1">
    <location>
        <begin position="64"/>
        <end position="98"/>
    </location>
</feature>
<dbReference type="AlphaFoldDB" id="A0A9E7F659"/>
<dbReference type="Proteomes" id="UP001055439">
    <property type="component" value="Chromosome 2"/>
</dbReference>
<feature type="compositionally biased region" description="Low complexity" evidence="1">
    <location>
        <begin position="64"/>
        <end position="86"/>
    </location>
</feature>
<accession>A0A9E7F659</accession>
<reference evidence="2" key="1">
    <citation type="submission" date="2022-05" db="EMBL/GenBank/DDBJ databases">
        <title>The Musa troglodytarum L. genome provides insights into the mechanism of non-climacteric behaviour and enrichment of carotenoids.</title>
        <authorList>
            <person name="Wang J."/>
        </authorList>
    </citation>
    <scope>NUCLEOTIDE SEQUENCE</scope>
    <source>
        <tissue evidence="2">Leaf</tissue>
    </source>
</reference>
<evidence type="ECO:0000313" key="3">
    <source>
        <dbReference type="Proteomes" id="UP001055439"/>
    </source>
</evidence>
<evidence type="ECO:0000313" key="2">
    <source>
        <dbReference type="EMBL" id="URD88332.1"/>
    </source>
</evidence>
<sequence length="140" mass="14102">MERRRRGMERSDVDGGGGGGGGGGGDAEARGGGVHGAITGDVLHGAGGGGGLLLRRVGVPRAPAAGAAGPRCCGAGDGRAPPAARAARGDHRRGAPCLRQLRPQVTRYSWPSRARSMTSPRARPSSPHTLCLSLDLLVKP</sequence>
<name>A0A9E7F659_9LILI</name>
<feature type="compositionally biased region" description="Basic and acidic residues" evidence="1">
    <location>
        <begin position="1"/>
        <end position="13"/>
    </location>
</feature>